<feature type="region of interest" description="Disordered" evidence="1">
    <location>
        <begin position="145"/>
        <end position="235"/>
    </location>
</feature>
<proteinExistence type="predicted"/>
<name>A0A834GF95_RHOSS</name>
<feature type="compositionally biased region" description="Low complexity" evidence="1">
    <location>
        <begin position="206"/>
        <end position="215"/>
    </location>
</feature>
<protein>
    <recommendedName>
        <fullName evidence="2">PB1-like domain-containing protein</fullName>
    </recommendedName>
</protein>
<dbReference type="EMBL" id="WJXA01000009">
    <property type="protein sequence ID" value="KAF7133360.1"/>
    <property type="molecule type" value="Genomic_DNA"/>
</dbReference>
<evidence type="ECO:0000313" key="4">
    <source>
        <dbReference type="Proteomes" id="UP000626092"/>
    </source>
</evidence>
<feature type="compositionally biased region" description="Basic and acidic residues" evidence="1">
    <location>
        <begin position="164"/>
        <end position="181"/>
    </location>
</feature>
<dbReference type="AlphaFoldDB" id="A0A834GF95"/>
<dbReference type="OrthoDB" id="1807535at2759"/>
<dbReference type="Pfam" id="PF26130">
    <property type="entry name" value="PB1-like"/>
    <property type="match status" value="1"/>
</dbReference>
<organism evidence="3 4">
    <name type="scientific">Rhododendron simsii</name>
    <name type="common">Sims's rhododendron</name>
    <dbReference type="NCBI Taxonomy" id="118357"/>
    <lineage>
        <taxon>Eukaryota</taxon>
        <taxon>Viridiplantae</taxon>
        <taxon>Streptophyta</taxon>
        <taxon>Embryophyta</taxon>
        <taxon>Tracheophyta</taxon>
        <taxon>Spermatophyta</taxon>
        <taxon>Magnoliopsida</taxon>
        <taxon>eudicotyledons</taxon>
        <taxon>Gunneridae</taxon>
        <taxon>Pentapetalae</taxon>
        <taxon>asterids</taxon>
        <taxon>Ericales</taxon>
        <taxon>Ericaceae</taxon>
        <taxon>Ericoideae</taxon>
        <taxon>Rhodoreae</taxon>
        <taxon>Rhododendron</taxon>
    </lineage>
</organism>
<dbReference type="Proteomes" id="UP000626092">
    <property type="component" value="Unassembled WGS sequence"/>
</dbReference>
<accession>A0A834GF95</accession>
<sequence>MDFPVVDLVFYHGGYISEGPPKKYVGGKVVPVTIDPDLLSYFDLKSILKEFECPDVCEMYQKAPTQTMDDGLMAVTSDKTMLEMFEMHKDNNSNVIDVYVHNPMMEHKKPSGEEESGLTKADHSGQIDDLIDLDDLVAPDDIAKLDQGIIPTGPVDEDDESDKEWDRGDDSGDENGDSRDSSDDDSFSGFVDSDEDDLEDDEEVEQGVGVVVSNEPAIEIMNEEGELSDKSDDIG</sequence>
<feature type="compositionally biased region" description="Acidic residues" evidence="1">
    <location>
        <begin position="182"/>
        <end position="205"/>
    </location>
</feature>
<evidence type="ECO:0000259" key="2">
    <source>
        <dbReference type="Pfam" id="PF26130"/>
    </source>
</evidence>
<comment type="caution">
    <text evidence="3">The sequence shown here is derived from an EMBL/GenBank/DDBJ whole genome shotgun (WGS) entry which is preliminary data.</text>
</comment>
<gene>
    <name evidence="3" type="ORF">RHSIM_Rhsim09G0083700</name>
</gene>
<reference evidence="3" key="1">
    <citation type="submission" date="2019-11" db="EMBL/GenBank/DDBJ databases">
        <authorList>
            <person name="Liu Y."/>
            <person name="Hou J."/>
            <person name="Li T.-Q."/>
            <person name="Guan C.-H."/>
            <person name="Wu X."/>
            <person name="Wu H.-Z."/>
            <person name="Ling F."/>
            <person name="Zhang R."/>
            <person name="Shi X.-G."/>
            <person name="Ren J.-P."/>
            <person name="Chen E.-F."/>
            <person name="Sun J.-M."/>
        </authorList>
    </citation>
    <scope>NUCLEOTIDE SEQUENCE</scope>
    <source>
        <strain evidence="3">Adult_tree_wgs_1</strain>
        <tissue evidence="3">Leaves</tissue>
    </source>
</reference>
<dbReference type="InterPro" id="IPR058594">
    <property type="entry name" value="PB1-like_dom_pln"/>
</dbReference>
<evidence type="ECO:0000313" key="3">
    <source>
        <dbReference type="EMBL" id="KAF7133360.1"/>
    </source>
</evidence>
<evidence type="ECO:0000256" key="1">
    <source>
        <dbReference type="SAM" id="MobiDB-lite"/>
    </source>
</evidence>
<feature type="domain" description="PB1-like" evidence="2">
    <location>
        <begin position="6"/>
        <end position="101"/>
    </location>
</feature>
<keyword evidence="4" id="KW-1185">Reference proteome</keyword>